<feature type="compositionally biased region" description="Polar residues" evidence="1">
    <location>
        <begin position="1617"/>
        <end position="1640"/>
    </location>
</feature>
<sequence length="2336" mass="255091">MTQVAQRNNHVLQMLKRLKETLDNDKKKYADKVNVLVMTWERIAASAREQRPLAAICIVEKMYKDTLSIMLQGEWPKMSPVSKTHLMQMLNRCKSDLCKDMPWLNSKFRKLLELVNDPWTLPSLERILHRDPSPATPEQIVEFCKSERGLLIVTRLTMLCSNRCEKVAIKLAEACFGALSGGNTALLSFFTTNEYNFIFDIYLCLLYKYKKLEFIINALKTLSIVDGYYLVFRLRKRSDYHQQKIWKFSHQVAAVASRYFVTVSMLSRTIPNSVLLKSLISDWLTMCKPGENNIENEVRKVIQPAETSEHIYIMAEALTVISQKLRNQMYSSLIMELYIRALTADINYLERVKLQNDKEQMTTYEKHLASKFLALADLVKDHSGVRREFVLTAFSIHPSAEIYRRVEEEAVASGKASPHSISQESIEMGVLSEGISSISSEETEGKETVADYTVNNDSQDSGAFVEISNRCPHHLPYDGVGPEGELCFQCGDFTGTQTTNIPTEQQQKKKERSLDALILIKGSTVTESLNYDVLSAPSQVLEAEKLGLSSQVCADLVTLLGSNRYHLLTWVLEWAELSSRCLRYMDEADTIKSGKKELKFLEIDYNQYKDWPENDDETDCIEKGYEHWLEDDNTETDFDTDSKRSNTDDSEELMIKTAIRRSQKQTGRYAESSSDSEDSRSRPRNKKRGRPRKRLKSYSDSGSISDSLGSDGQKQKSSSKKARGKSKDLRKTLGRLKYLEMAGDSNNISPGNGCVLTEMVDGKQLGLPKSGNAQSDPTVLKSLRAFRPNAHKSKNDFFQSVTENCYNSKTVSARNMSNKKSSIFDCNDNKFIGKAERFSFDNKDMELHFRTGGVRTKQYNDVRTFKEDLMSVSNIPNVTNNATVNVVHVHESAKLEESSQNVQSGTVNQQVTTVASTLPSSSSTVQKPKSENESQGSQGKKSTSSQPLSQNAVVGYTSWPITTASTIVTSSVPRVSPAPRPGGTYVTSNQLLTSAAIRPGSTKGIGQPQYMAIVHRNSFNQSNNPTSQVQTIDCQNVSNSVVGFVANSNIKSTGQNFITQATRAPVQTARVVAVPTGSTSRFILESDRPNVVLSKNIGVHNVRAATPTLYNHVTAGLNNGGNQVKLEESSSAVASTTSVPVEGSEHSTLALENTVEANLTPKVTAAPKTSDLQKPRAEGTIVPGPATGFLNSSNPISTLRLPVESDVSFFKRNTTYSKNPAVTNVSTNQTLRGTSSKAPHTVILQCPVPVVSRNSSLNESTKRSFSLVKAQASSEQADVASGSMTNVTNVTPLTLDLRNVSTASATTVATVSATMTTTTTIGNRSYGTSNLIAHKTPYNEVVRIVQGMTNRGQTTAASTLGVTDLNASSTSNQTPAGESSGDVIAIIEPSAAVKLDATSVPSRNILAAVLKRNSVANLLTPISTSAVPQYSVQTSRNPIEVGNQGEGVQNVMITQSSNSSTIHYTVVNPMQQDAQQQNTNTIPGDLKQNSFENTPQSIISPLIGQIESSEFVGEAGAGNRQQVVPEVKKVNRSDACNSTVQTEGGFIRKQVLNNQKITILVQNNDGDREKSENLQKNKLNELLYRDDQKTCITFRAIKRNQTDGNAGDSPAKKKNATENSNGESQKQLSSEAGSETEVQGNASESMCQYLVLEAINDPAGALPKFNQAFGKSYQVKIPQAVKTGEPSEPGGSEGLYGVVEQGKPETKLSTESRAGSSGAPNQVPVSETPRDLNTFEIVQKPVKSVYIDKEVKLNVQQTGKVTERAQETANISTIQMTEVQQPGVNAYQNLPKVARSSVVQQLLRKVPTSGPPTLQAVNSVNNLTAKKTQDVVSGSTLIYATEARAQSQIVIQRAVGRLNTPGIGQVAPVIYTQNPSEGQAPQTQTLLLAAVPAGTRGVAPGTQLLRIPSSSGVWKMTSSVNPPRIVQIRPQNLVLQGGQDQGLLMQSGQSVLFHHLTSLPVKPIGVISNNTKTEQGAKLDVKNEMYNKPDLNIEDNKMCSVPMEVEQTSAKSETSSPAATVSEHETVSLMKDIKEFENVFEETKLKFEMEEQQGVCMPEVESIPQPKTSLPPVNVQAGATSQPVHQTVLVQPQLMLHKPQMIITSAVPNQPAVFAQKIDKPLTIEKEPEKRLILTTKPKLSVDDTSQSHVAVAYVSHSTPTSVSVQKPLVVVTNYAPPPTSPAPSITSQNSSSPNSVVSSVSFTGTGNSSCKTPTKTKSRTVKTVVNPSKSPPVAKPQQKPQEDANTAQKIYAILEEYAVQLRNSPDMNNRPAPRRRSNPPTSSNTKRKKTVCKSKESFSDGDETNFAEDGGEPLASSEDSSSGVTVLQVCVSSSH</sequence>
<feature type="compositionally biased region" description="Low complexity" evidence="1">
    <location>
        <begin position="2183"/>
        <end position="2214"/>
    </location>
</feature>
<feature type="region of interest" description="Disordered" evidence="1">
    <location>
        <begin position="632"/>
        <end position="729"/>
    </location>
</feature>
<comment type="caution">
    <text evidence="2">The sequence shown here is derived from an EMBL/GenBank/DDBJ whole genome shotgun (WGS) entry which is preliminary data.</text>
</comment>
<feature type="compositionally biased region" description="Polar residues" evidence="1">
    <location>
        <begin position="898"/>
        <end position="927"/>
    </location>
</feature>
<accession>A0ABR1AJA1</accession>
<keyword evidence="3" id="KW-1185">Reference proteome</keyword>
<evidence type="ECO:0000256" key="1">
    <source>
        <dbReference type="SAM" id="MobiDB-lite"/>
    </source>
</evidence>
<gene>
    <name evidence="2" type="ORF">RUM44_006778</name>
</gene>
<feature type="region of interest" description="Disordered" evidence="1">
    <location>
        <begin position="1601"/>
        <end position="1640"/>
    </location>
</feature>
<feature type="compositionally biased region" description="Polar residues" evidence="1">
    <location>
        <begin position="1711"/>
        <end position="1725"/>
    </location>
</feature>
<dbReference type="EMBL" id="JAWJWF010000048">
    <property type="protein sequence ID" value="KAK6620377.1"/>
    <property type="molecule type" value="Genomic_DNA"/>
</dbReference>
<feature type="region of interest" description="Disordered" evidence="1">
    <location>
        <begin position="1703"/>
        <end position="1728"/>
    </location>
</feature>
<feature type="compositionally biased region" description="Basic residues" evidence="1">
    <location>
        <begin position="682"/>
        <end position="696"/>
    </location>
</feature>
<dbReference type="Proteomes" id="UP001359485">
    <property type="component" value="Unassembled WGS sequence"/>
</dbReference>
<feature type="compositionally biased region" description="Acidic residues" evidence="1">
    <location>
        <begin position="2300"/>
        <end position="2312"/>
    </location>
</feature>
<name>A0ABR1AJA1_POLSC</name>
<feature type="region of interest" description="Disordered" evidence="1">
    <location>
        <begin position="895"/>
        <end position="949"/>
    </location>
</feature>
<feature type="region of interest" description="Disordered" evidence="1">
    <location>
        <begin position="2263"/>
        <end position="2336"/>
    </location>
</feature>
<feature type="region of interest" description="Disordered" evidence="1">
    <location>
        <begin position="1167"/>
        <end position="1186"/>
    </location>
</feature>
<feature type="compositionally biased region" description="Low complexity" evidence="1">
    <location>
        <begin position="698"/>
        <end position="716"/>
    </location>
</feature>
<feature type="region of interest" description="Disordered" evidence="1">
    <location>
        <begin position="2179"/>
        <end position="2246"/>
    </location>
</feature>
<reference evidence="2 3" key="1">
    <citation type="submission" date="2023-09" db="EMBL/GenBank/DDBJ databases">
        <title>Genomes of two closely related lineages of the louse Polyplax serrata with different host specificities.</title>
        <authorList>
            <person name="Martinu J."/>
            <person name="Tarabai H."/>
            <person name="Stefka J."/>
            <person name="Hypsa V."/>
        </authorList>
    </citation>
    <scope>NUCLEOTIDE SEQUENCE [LARGE SCALE GENOMIC DNA]</scope>
    <source>
        <strain evidence="2">98ZLc_SE</strain>
    </source>
</reference>
<evidence type="ECO:0000313" key="3">
    <source>
        <dbReference type="Proteomes" id="UP001359485"/>
    </source>
</evidence>
<proteinExistence type="predicted"/>
<organism evidence="2 3">
    <name type="scientific">Polyplax serrata</name>
    <name type="common">Common mouse louse</name>
    <dbReference type="NCBI Taxonomy" id="468196"/>
    <lineage>
        <taxon>Eukaryota</taxon>
        <taxon>Metazoa</taxon>
        <taxon>Ecdysozoa</taxon>
        <taxon>Arthropoda</taxon>
        <taxon>Hexapoda</taxon>
        <taxon>Insecta</taxon>
        <taxon>Pterygota</taxon>
        <taxon>Neoptera</taxon>
        <taxon>Paraneoptera</taxon>
        <taxon>Psocodea</taxon>
        <taxon>Troctomorpha</taxon>
        <taxon>Phthiraptera</taxon>
        <taxon>Anoplura</taxon>
        <taxon>Polyplacidae</taxon>
        <taxon>Polyplax</taxon>
    </lineage>
</organism>
<protein>
    <submittedName>
        <fullName evidence="2">Uncharacterized protein</fullName>
    </submittedName>
</protein>
<feature type="compositionally biased region" description="Low complexity" evidence="1">
    <location>
        <begin position="934"/>
        <end position="946"/>
    </location>
</feature>
<feature type="compositionally biased region" description="Polar residues" evidence="1">
    <location>
        <begin position="2318"/>
        <end position="2336"/>
    </location>
</feature>
<evidence type="ECO:0000313" key="2">
    <source>
        <dbReference type="EMBL" id="KAK6620377.1"/>
    </source>
</evidence>